<accession>A0A9J6CZV4</accession>
<name>A0A9J6CZV4_RHIMP</name>
<comment type="caution">
    <text evidence="1">The sequence shown here is derived from an EMBL/GenBank/DDBJ whole genome shotgun (WGS) entry which is preliminary data.</text>
</comment>
<keyword evidence="2" id="KW-1185">Reference proteome</keyword>
<organism evidence="1 2">
    <name type="scientific">Rhipicephalus microplus</name>
    <name type="common">Cattle tick</name>
    <name type="synonym">Boophilus microplus</name>
    <dbReference type="NCBI Taxonomy" id="6941"/>
    <lineage>
        <taxon>Eukaryota</taxon>
        <taxon>Metazoa</taxon>
        <taxon>Ecdysozoa</taxon>
        <taxon>Arthropoda</taxon>
        <taxon>Chelicerata</taxon>
        <taxon>Arachnida</taxon>
        <taxon>Acari</taxon>
        <taxon>Parasitiformes</taxon>
        <taxon>Ixodida</taxon>
        <taxon>Ixodoidea</taxon>
        <taxon>Ixodidae</taxon>
        <taxon>Rhipicephalinae</taxon>
        <taxon>Rhipicephalus</taxon>
        <taxon>Boophilus</taxon>
    </lineage>
</organism>
<sequence length="193" mass="21654">MHFVQKRWRSSRSPLPLYGRQWRGVFSYGSPAVSLIEYGVRTQDGDSCTDVANSWLPPYGSTIVARPVAQMDFSSSTMKKMILDGECRSRNMPNGQSKLAAPSLTKAEWKVLYDVVAVSGLHPAILSTHPDYSDMFVPVIRACNSSNFRLIYDCPAKNLDYKDLMQLCERSLTASSSRNKPVTAFTPGRRVRH</sequence>
<dbReference type="PANTHER" id="PTHR47526">
    <property type="entry name" value="ATP-DEPENDENT DNA HELICASE"/>
    <property type="match status" value="1"/>
</dbReference>
<gene>
    <name evidence="1" type="ORF">HPB51_027520</name>
</gene>
<reference evidence="1" key="1">
    <citation type="journal article" date="2020" name="Cell">
        <title>Large-Scale Comparative Analyses of Tick Genomes Elucidate Their Genetic Diversity and Vector Capacities.</title>
        <authorList>
            <consortium name="Tick Genome and Microbiome Consortium (TIGMIC)"/>
            <person name="Jia N."/>
            <person name="Wang J."/>
            <person name="Shi W."/>
            <person name="Du L."/>
            <person name="Sun Y."/>
            <person name="Zhan W."/>
            <person name="Jiang J.F."/>
            <person name="Wang Q."/>
            <person name="Zhang B."/>
            <person name="Ji P."/>
            <person name="Bell-Sakyi L."/>
            <person name="Cui X.M."/>
            <person name="Yuan T.T."/>
            <person name="Jiang B.G."/>
            <person name="Yang W.F."/>
            <person name="Lam T.T."/>
            <person name="Chang Q.C."/>
            <person name="Ding S.J."/>
            <person name="Wang X.J."/>
            <person name="Zhu J.G."/>
            <person name="Ruan X.D."/>
            <person name="Zhao L."/>
            <person name="Wei J.T."/>
            <person name="Ye R.Z."/>
            <person name="Que T.C."/>
            <person name="Du C.H."/>
            <person name="Zhou Y.H."/>
            <person name="Cheng J.X."/>
            <person name="Dai P.F."/>
            <person name="Guo W.B."/>
            <person name="Han X.H."/>
            <person name="Huang E.J."/>
            <person name="Li L.F."/>
            <person name="Wei W."/>
            <person name="Gao Y.C."/>
            <person name="Liu J.Z."/>
            <person name="Shao H.Z."/>
            <person name="Wang X."/>
            <person name="Wang C.C."/>
            <person name="Yang T.C."/>
            <person name="Huo Q.B."/>
            <person name="Li W."/>
            <person name="Chen H.Y."/>
            <person name="Chen S.E."/>
            <person name="Zhou L.G."/>
            <person name="Ni X.B."/>
            <person name="Tian J.H."/>
            <person name="Sheng Y."/>
            <person name="Liu T."/>
            <person name="Pan Y.S."/>
            <person name="Xia L.Y."/>
            <person name="Li J."/>
            <person name="Zhao F."/>
            <person name="Cao W.C."/>
        </authorList>
    </citation>
    <scope>NUCLEOTIDE SEQUENCE</scope>
    <source>
        <strain evidence="1">Rmic-2018</strain>
    </source>
</reference>
<evidence type="ECO:0000313" key="2">
    <source>
        <dbReference type="Proteomes" id="UP000821866"/>
    </source>
</evidence>
<dbReference type="PANTHER" id="PTHR47526:SF3">
    <property type="entry name" value="PHD-TYPE DOMAIN-CONTAINING PROTEIN"/>
    <property type="match status" value="1"/>
</dbReference>
<evidence type="ECO:0000313" key="1">
    <source>
        <dbReference type="EMBL" id="KAH7964242.1"/>
    </source>
</evidence>
<proteinExistence type="predicted"/>
<reference evidence="1" key="2">
    <citation type="submission" date="2021-09" db="EMBL/GenBank/DDBJ databases">
        <authorList>
            <person name="Jia N."/>
            <person name="Wang J."/>
            <person name="Shi W."/>
            <person name="Du L."/>
            <person name="Sun Y."/>
            <person name="Zhan W."/>
            <person name="Jiang J."/>
            <person name="Wang Q."/>
            <person name="Zhang B."/>
            <person name="Ji P."/>
            <person name="Sakyi L.B."/>
            <person name="Cui X."/>
            <person name="Yuan T."/>
            <person name="Jiang B."/>
            <person name="Yang W."/>
            <person name="Lam T.T.-Y."/>
            <person name="Chang Q."/>
            <person name="Ding S."/>
            <person name="Wang X."/>
            <person name="Zhu J."/>
            <person name="Ruan X."/>
            <person name="Zhao L."/>
            <person name="Wei J."/>
            <person name="Que T."/>
            <person name="Du C."/>
            <person name="Cheng J."/>
            <person name="Dai P."/>
            <person name="Han X."/>
            <person name="Huang E."/>
            <person name="Gao Y."/>
            <person name="Liu J."/>
            <person name="Shao H."/>
            <person name="Ye R."/>
            <person name="Li L."/>
            <person name="Wei W."/>
            <person name="Wang X."/>
            <person name="Wang C."/>
            <person name="Huo Q."/>
            <person name="Li W."/>
            <person name="Guo W."/>
            <person name="Chen H."/>
            <person name="Chen S."/>
            <person name="Zhou L."/>
            <person name="Zhou L."/>
            <person name="Ni X."/>
            <person name="Tian J."/>
            <person name="Zhou Y."/>
            <person name="Sheng Y."/>
            <person name="Liu T."/>
            <person name="Pan Y."/>
            <person name="Xia L."/>
            <person name="Li J."/>
            <person name="Zhao F."/>
            <person name="Cao W."/>
        </authorList>
    </citation>
    <scope>NUCLEOTIDE SEQUENCE</scope>
    <source>
        <strain evidence="1">Rmic-2018</strain>
        <tissue evidence="1">Larvae</tissue>
    </source>
</reference>
<dbReference type="EMBL" id="JABSTU010004101">
    <property type="protein sequence ID" value="KAH7964242.1"/>
    <property type="molecule type" value="Genomic_DNA"/>
</dbReference>
<dbReference type="Proteomes" id="UP000821866">
    <property type="component" value="Unassembled WGS sequence"/>
</dbReference>
<protein>
    <submittedName>
        <fullName evidence="1">Uncharacterized protein</fullName>
    </submittedName>
</protein>
<dbReference type="AlphaFoldDB" id="A0A9J6CZV4"/>